<gene>
    <name evidence="3" type="ORF">CEXT_232251</name>
</gene>
<name>A0AAV4QZP8_CAEEX</name>
<keyword evidence="2" id="KW-0812">Transmembrane</keyword>
<feature type="transmembrane region" description="Helical" evidence="2">
    <location>
        <begin position="76"/>
        <end position="99"/>
    </location>
</feature>
<accession>A0AAV4QZP8</accession>
<evidence type="ECO:0000313" key="3">
    <source>
        <dbReference type="EMBL" id="GIY15503.1"/>
    </source>
</evidence>
<evidence type="ECO:0000256" key="1">
    <source>
        <dbReference type="SAM" id="MobiDB-lite"/>
    </source>
</evidence>
<evidence type="ECO:0000256" key="2">
    <source>
        <dbReference type="SAM" id="Phobius"/>
    </source>
</evidence>
<feature type="region of interest" description="Disordered" evidence="1">
    <location>
        <begin position="1"/>
        <end position="31"/>
    </location>
</feature>
<evidence type="ECO:0000313" key="4">
    <source>
        <dbReference type="Proteomes" id="UP001054945"/>
    </source>
</evidence>
<dbReference type="Proteomes" id="UP001054945">
    <property type="component" value="Unassembled WGS sequence"/>
</dbReference>
<reference evidence="3 4" key="1">
    <citation type="submission" date="2021-06" db="EMBL/GenBank/DDBJ databases">
        <title>Caerostris extrusa draft genome.</title>
        <authorList>
            <person name="Kono N."/>
            <person name="Arakawa K."/>
        </authorList>
    </citation>
    <scope>NUCLEOTIDE SEQUENCE [LARGE SCALE GENOMIC DNA]</scope>
</reference>
<organism evidence="3 4">
    <name type="scientific">Caerostris extrusa</name>
    <name type="common">Bark spider</name>
    <name type="synonym">Caerostris bankana</name>
    <dbReference type="NCBI Taxonomy" id="172846"/>
    <lineage>
        <taxon>Eukaryota</taxon>
        <taxon>Metazoa</taxon>
        <taxon>Ecdysozoa</taxon>
        <taxon>Arthropoda</taxon>
        <taxon>Chelicerata</taxon>
        <taxon>Arachnida</taxon>
        <taxon>Araneae</taxon>
        <taxon>Araneomorphae</taxon>
        <taxon>Entelegynae</taxon>
        <taxon>Araneoidea</taxon>
        <taxon>Araneidae</taxon>
        <taxon>Caerostris</taxon>
    </lineage>
</organism>
<keyword evidence="4" id="KW-1185">Reference proteome</keyword>
<dbReference type="EMBL" id="BPLR01007241">
    <property type="protein sequence ID" value="GIY15503.1"/>
    <property type="molecule type" value="Genomic_DNA"/>
</dbReference>
<dbReference type="AlphaFoldDB" id="A0AAV4QZP8"/>
<comment type="caution">
    <text evidence="3">The sequence shown here is derived from an EMBL/GenBank/DDBJ whole genome shotgun (WGS) entry which is preliminary data.</text>
</comment>
<keyword evidence="2" id="KW-0472">Membrane</keyword>
<proteinExistence type="predicted"/>
<keyword evidence="2" id="KW-1133">Transmembrane helix</keyword>
<protein>
    <submittedName>
        <fullName evidence="3">Uncharacterized protein</fullName>
    </submittedName>
</protein>
<sequence length="119" mass="13113">MPLNPISLDTPSRTTMVNSTEESGNGAGAVVGNYGFTDDRASPDKSTMSLTMADSELRCICLCTSGSSYSWTWTSRWIACWLWLWFFGWECCVLVSPVINRRLAGGAIRGYDGQLVPFL</sequence>
<feature type="compositionally biased region" description="Polar residues" evidence="1">
    <location>
        <begin position="7"/>
        <end position="23"/>
    </location>
</feature>